<organism evidence="2 3">
    <name type="scientific">Salvia divinorum</name>
    <name type="common">Maria pastora</name>
    <name type="synonym">Diviner's sage</name>
    <dbReference type="NCBI Taxonomy" id="28513"/>
    <lineage>
        <taxon>Eukaryota</taxon>
        <taxon>Viridiplantae</taxon>
        <taxon>Streptophyta</taxon>
        <taxon>Embryophyta</taxon>
        <taxon>Tracheophyta</taxon>
        <taxon>Spermatophyta</taxon>
        <taxon>Magnoliopsida</taxon>
        <taxon>eudicotyledons</taxon>
        <taxon>Gunneridae</taxon>
        <taxon>Pentapetalae</taxon>
        <taxon>asterids</taxon>
        <taxon>lamiids</taxon>
        <taxon>Lamiales</taxon>
        <taxon>Lamiaceae</taxon>
        <taxon>Nepetoideae</taxon>
        <taxon>Mentheae</taxon>
        <taxon>Salviinae</taxon>
        <taxon>Salvia</taxon>
        <taxon>Salvia subgen. Calosphace</taxon>
    </lineage>
</organism>
<evidence type="ECO:0008006" key="4">
    <source>
        <dbReference type="Google" id="ProtNLM"/>
    </source>
</evidence>
<dbReference type="AlphaFoldDB" id="A0ABD1FL73"/>
<dbReference type="Proteomes" id="UP001567538">
    <property type="component" value="Unassembled WGS sequence"/>
</dbReference>
<evidence type="ECO:0000313" key="3">
    <source>
        <dbReference type="Proteomes" id="UP001567538"/>
    </source>
</evidence>
<comment type="caution">
    <text evidence="2">The sequence shown here is derived from an EMBL/GenBank/DDBJ whole genome shotgun (WGS) entry which is preliminary data.</text>
</comment>
<dbReference type="EMBL" id="JBEAFC010000014">
    <property type="protein sequence ID" value="KAL1532265.1"/>
    <property type="molecule type" value="Genomic_DNA"/>
</dbReference>
<evidence type="ECO:0000313" key="2">
    <source>
        <dbReference type="EMBL" id="KAL1532265.1"/>
    </source>
</evidence>
<accession>A0ABD1FL73</accession>
<dbReference type="PANTHER" id="PTHR48152:SF3">
    <property type="entry name" value="DUF946 FAMILY PROTEIN (DUF946)"/>
    <property type="match status" value="1"/>
</dbReference>
<reference evidence="2 3" key="1">
    <citation type="submission" date="2024-06" db="EMBL/GenBank/DDBJ databases">
        <title>A chromosome level genome sequence of Diviner's sage (Salvia divinorum).</title>
        <authorList>
            <person name="Ford S.A."/>
            <person name="Ro D.-K."/>
            <person name="Ness R.W."/>
            <person name="Phillips M.A."/>
        </authorList>
    </citation>
    <scope>NUCLEOTIDE SEQUENCE [LARGE SCALE GENOMIC DNA]</scope>
    <source>
        <strain evidence="2">SAF-2024a</strain>
        <tissue evidence="2">Leaf</tissue>
    </source>
</reference>
<gene>
    <name evidence="2" type="ORF">AAHA92_32294</name>
</gene>
<dbReference type="InterPro" id="IPR009291">
    <property type="entry name" value="Vps62"/>
</dbReference>
<keyword evidence="3" id="KW-1185">Reference proteome</keyword>
<protein>
    <recommendedName>
        <fullName evidence="4">DUF946 domain-containing protein</fullName>
    </recommendedName>
</protein>
<feature type="signal peptide" evidence="1">
    <location>
        <begin position="1"/>
        <end position="22"/>
    </location>
</feature>
<sequence length="314" mass="34340">MGSSSTLVKFSLILTLELLVLAKAINNTTNSFPHTTDSFPIDTNFIFPSPIPNWPQGGDFATGEIDLGGLKVQQISGFNKIWSTEGEGPNDAIATFFEPFIPDGFSMLSGYAQPNNRPLLGWALVAKATDNSSDILKQPTDYTLVWSNGNTSILNPAYFWLPIPPDGYKSLGLVVTTSPEKPSPDKIRCVRSDFTADAEMDDWIWGNVYGLRPKIRGAGAQPVSVGAFAFQNDAVALFCLINTNPNYTTGKLNGFQMDAMFQAYAPYVYFHPKEKYLPTSTEWFFDNGALLYMKGQESNPVEVESGGLNLPTGG</sequence>
<feature type="chain" id="PRO_5044824636" description="DUF946 domain-containing protein" evidence="1">
    <location>
        <begin position="23"/>
        <end position="314"/>
    </location>
</feature>
<dbReference type="Pfam" id="PF06101">
    <property type="entry name" value="Vps62"/>
    <property type="match status" value="1"/>
</dbReference>
<dbReference type="PANTHER" id="PTHR48152">
    <property type="entry name" value="F1C9.34 PROTEIN"/>
    <property type="match status" value="1"/>
</dbReference>
<name>A0ABD1FL73_SALDI</name>
<keyword evidence="1" id="KW-0732">Signal</keyword>
<evidence type="ECO:0000256" key="1">
    <source>
        <dbReference type="SAM" id="SignalP"/>
    </source>
</evidence>
<proteinExistence type="predicted"/>